<evidence type="ECO:0000313" key="2">
    <source>
        <dbReference type="EMBL" id="OAF12095.1"/>
    </source>
</evidence>
<keyword evidence="1" id="KW-0732">Signal</keyword>
<proteinExistence type="predicted"/>
<dbReference type="GeneID" id="32580975"/>
<dbReference type="Gene3D" id="3.10.450.160">
    <property type="entry name" value="inner membrane protein cigr"/>
    <property type="match status" value="1"/>
</dbReference>
<protein>
    <submittedName>
        <fullName evidence="2">Uncharacterized protein</fullName>
    </submittedName>
</protein>
<feature type="signal peptide" evidence="1">
    <location>
        <begin position="1"/>
        <end position="22"/>
    </location>
</feature>
<accession>A0A176YY29</accession>
<organism evidence="2 3">
    <name type="scientific">Bradyrhizobium neotropicale</name>
    <dbReference type="NCBI Taxonomy" id="1497615"/>
    <lineage>
        <taxon>Bacteria</taxon>
        <taxon>Pseudomonadati</taxon>
        <taxon>Pseudomonadota</taxon>
        <taxon>Alphaproteobacteria</taxon>
        <taxon>Hyphomicrobiales</taxon>
        <taxon>Nitrobacteraceae</taxon>
        <taxon>Bradyrhizobium</taxon>
    </lineage>
</organism>
<evidence type="ECO:0000256" key="1">
    <source>
        <dbReference type="SAM" id="SignalP"/>
    </source>
</evidence>
<dbReference type="AlphaFoldDB" id="A0A176YY29"/>
<dbReference type="Proteomes" id="UP000077173">
    <property type="component" value="Unassembled WGS sequence"/>
</dbReference>
<sequence>MRAPVPIAALAILLGTPAPSLAQPHAQGAVELSDGTTLSQNPSLPKLNLTNAQREQIRKTVLTEHNDVQFRLKAVQSAKAFTPAVGATLPKGVKAQGLPAQVLSQLPELRDYMYATMKDQVLIVNGMTNKIVDMFSETQPLS</sequence>
<gene>
    <name evidence="2" type="ORF">AXW67_21165</name>
</gene>
<keyword evidence="3" id="KW-1185">Reference proteome</keyword>
<dbReference type="RefSeq" id="WP_063680396.1">
    <property type="nucleotide sequence ID" value="NZ_LSEF01000085.1"/>
</dbReference>
<comment type="caution">
    <text evidence="2">The sequence shown here is derived from an EMBL/GenBank/DDBJ whole genome shotgun (WGS) entry which is preliminary data.</text>
</comment>
<dbReference type="EMBL" id="LSEF01000085">
    <property type="protein sequence ID" value="OAF12095.1"/>
    <property type="molecule type" value="Genomic_DNA"/>
</dbReference>
<name>A0A176YY29_9BRAD</name>
<reference evidence="2 3" key="1">
    <citation type="submission" date="2016-02" db="EMBL/GenBank/DDBJ databases">
        <title>Draft genome sequence of the strain BR 10247T Bradyrhizobium neotropicale isolated from nodules of Centrolobium paraense.</title>
        <authorList>
            <person name="Simoes-Araujo J.L."/>
            <person name="Barauna A.C."/>
            <person name="Silva K."/>
            <person name="Zilli J.E."/>
        </authorList>
    </citation>
    <scope>NUCLEOTIDE SEQUENCE [LARGE SCALE GENOMIC DNA]</scope>
    <source>
        <strain evidence="2 3">BR 10247</strain>
    </source>
</reference>
<feature type="chain" id="PRO_5008055151" evidence="1">
    <location>
        <begin position="23"/>
        <end position="142"/>
    </location>
</feature>
<evidence type="ECO:0000313" key="3">
    <source>
        <dbReference type="Proteomes" id="UP000077173"/>
    </source>
</evidence>